<keyword evidence="3" id="KW-1185">Reference proteome</keyword>
<sequence length="141" mass="16383">MATSGYRQKKKFFKPIELTFYRDLQVLAGEQLQVLAKIPLRQIIEPNVNQWERNSGWDHLYQQIQDKDVDFVIFDLDWNVICLINVIDSETGEQVDAVTHDAAYTAKLPLLNIFSYQQFSIEELAQKIAEQVQQVAETSFT</sequence>
<organism evidence="2 3">
    <name type="scientific">Thiomicrorhabdus marina</name>
    <dbReference type="NCBI Taxonomy" id="2818442"/>
    <lineage>
        <taxon>Bacteria</taxon>
        <taxon>Pseudomonadati</taxon>
        <taxon>Pseudomonadota</taxon>
        <taxon>Gammaproteobacteria</taxon>
        <taxon>Thiotrichales</taxon>
        <taxon>Piscirickettsiaceae</taxon>
        <taxon>Thiomicrorhabdus</taxon>
    </lineage>
</organism>
<evidence type="ECO:0000313" key="3">
    <source>
        <dbReference type="Proteomes" id="UP000664835"/>
    </source>
</evidence>
<evidence type="ECO:0000259" key="1">
    <source>
        <dbReference type="Pfam" id="PF10881"/>
    </source>
</evidence>
<dbReference type="Proteomes" id="UP000664835">
    <property type="component" value="Unassembled WGS sequence"/>
</dbReference>
<protein>
    <submittedName>
        <fullName evidence="2">DUF2726 domain-containing protein</fullName>
    </submittedName>
</protein>
<reference evidence="2 3" key="1">
    <citation type="submission" date="2021-03" db="EMBL/GenBank/DDBJ databases">
        <title>Thiomicrorhabdus sp.nov.,novel sulfur-oxidizing bacteria isolated from coastal sediment.</title>
        <authorList>
            <person name="Liu X."/>
        </authorList>
    </citation>
    <scope>NUCLEOTIDE SEQUENCE [LARGE SCALE GENOMIC DNA]</scope>
    <source>
        <strain evidence="2 3">6S2-11</strain>
    </source>
</reference>
<comment type="caution">
    <text evidence="2">The sequence shown here is derived from an EMBL/GenBank/DDBJ whole genome shotgun (WGS) entry which is preliminary data.</text>
</comment>
<proteinExistence type="predicted"/>
<dbReference type="RefSeq" id="WP_208149398.1">
    <property type="nucleotide sequence ID" value="NZ_JAGETV010000011.1"/>
</dbReference>
<dbReference type="EMBL" id="JAGETV010000011">
    <property type="protein sequence ID" value="MBO1927402.1"/>
    <property type="molecule type" value="Genomic_DNA"/>
</dbReference>
<evidence type="ECO:0000313" key="2">
    <source>
        <dbReference type="EMBL" id="MBO1927402.1"/>
    </source>
</evidence>
<dbReference type="InterPro" id="IPR024402">
    <property type="entry name" value="DUF2726"/>
</dbReference>
<dbReference type="Pfam" id="PF10881">
    <property type="entry name" value="DUF2726"/>
    <property type="match status" value="1"/>
</dbReference>
<accession>A0ABS3Q4Z2</accession>
<name>A0ABS3Q4Z2_9GAMM</name>
<feature type="domain" description="DUF2726" evidence="1">
    <location>
        <begin position="10"/>
        <end position="130"/>
    </location>
</feature>
<gene>
    <name evidence="2" type="ORF">J3998_07405</name>
</gene>